<evidence type="ECO:0000256" key="4">
    <source>
        <dbReference type="ARBA" id="ARBA00023163"/>
    </source>
</evidence>
<dbReference type="InterPro" id="IPR007627">
    <property type="entry name" value="RNA_pol_sigma70_r2"/>
</dbReference>
<gene>
    <name evidence="7" type="ORF">WKW82_14060</name>
</gene>
<evidence type="ECO:0000313" key="8">
    <source>
        <dbReference type="Proteomes" id="UP001385892"/>
    </source>
</evidence>
<dbReference type="EMBL" id="JBBKZT010000006">
    <property type="protein sequence ID" value="MEJ8847780.1"/>
    <property type="molecule type" value="Genomic_DNA"/>
</dbReference>
<dbReference type="PANTHER" id="PTHR43133:SF32">
    <property type="entry name" value="BLR3042 PROTEIN"/>
    <property type="match status" value="1"/>
</dbReference>
<dbReference type="Pfam" id="PF08281">
    <property type="entry name" value="Sigma70_r4_2"/>
    <property type="match status" value="1"/>
</dbReference>
<dbReference type="InterPro" id="IPR013325">
    <property type="entry name" value="RNA_pol_sigma_r2"/>
</dbReference>
<keyword evidence="3" id="KW-0731">Sigma factor</keyword>
<evidence type="ECO:0000256" key="1">
    <source>
        <dbReference type="ARBA" id="ARBA00010641"/>
    </source>
</evidence>
<name>A0ABU8WJS5_9BURK</name>
<evidence type="ECO:0000259" key="5">
    <source>
        <dbReference type="Pfam" id="PF04542"/>
    </source>
</evidence>
<dbReference type="CDD" id="cd06171">
    <property type="entry name" value="Sigma70_r4"/>
    <property type="match status" value="1"/>
</dbReference>
<dbReference type="RefSeq" id="WP_340342920.1">
    <property type="nucleotide sequence ID" value="NZ_JBBKZT010000006.1"/>
</dbReference>
<reference evidence="7 8" key="1">
    <citation type="submission" date="2024-03" db="EMBL/GenBank/DDBJ databases">
        <title>Novel species of the genus Variovorax.</title>
        <authorList>
            <person name="Liu Q."/>
            <person name="Xin Y.-H."/>
        </authorList>
    </citation>
    <scope>NUCLEOTIDE SEQUENCE [LARGE SCALE GENOMIC DNA]</scope>
    <source>
        <strain evidence="7 8">KACC 18900</strain>
    </source>
</reference>
<feature type="domain" description="RNA polymerase sigma-70 region 2" evidence="5">
    <location>
        <begin position="24"/>
        <end position="90"/>
    </location>
</feature>
<accession>A0ABU8WJS5</accession>
<feature type="domain" description="RNA polymerase sigma factor 70 region 4 type 2" evidence="6">
    <location>
        <begin position="125"/>
        <end position="175"/>
    </location>
</feature>
<dbReference type="Gene3D" id="1.10.1740.10">
    <property type="match status" value="1"/>
</dbReference>
<dbReference type="SUPFAM" id="SSF88659">
    <property type="entry name" value="Sigma3 and sigma4 domains of RNA polymerase sigma factors"/>
    <property type="match status" value="1"/>
</dbReference>
<dbReference type="PANTHER" id="PTHR43133">
    <property type="entry name" value="RNA POLYMERASE ECF-TYPE SIGMA FACTO"/>
    <property type="match status" value="1"/>
</dbReference>
<dbReference type="InterPro" id="IPR039425">
    <property type="entry name" value="RNA_pol_sigma-70-like"/>
</dbReference>
<dbReference type="InterPro" id="IPR014284">
    <property type="entry name" value="RNA_pol_sigma-70_dom"/>
</dbReference>
<dbReference type="InterPro" id="IPR013249">
    <property type="entry name" value="RNA_pol_sigma70_r4_t2"/>
</dbReference>
<proteinExistence type="inferred from homology"/>
<evidence type="ECO:0000313" key="7">
    <source>
        <dbReference type="EMBL" id="MEJ8847780.1"/>
    </source>
</evidence>
<organism evidence="7 8">
    <name type="scientific">Variovorax rhizosphaerae</name>
    <dbReference type="NCBI Taxonomy" id="1836200"/>
    <lineage>
        <taxon>Bacteria</taxon>
        <taxon>Pseudomonadati</taxon>
        <taxon>Pseudomonadota</taxon>
        <taxon>Betaproteobacteria</taxon>
        <taxon>Burkholderiales</taxon>
        <taxon>Comamonadaceae</taxon>
        <taxon>Variovorax</taxon>
    </lineage>
</organism>
<dbReference type="NCBIfam" id="TIGR02937">
    <property type="entry name" value="sigma70-ECF"/>
    <property type="match status" value="1"/>
</dbReference>
<protein>
    <submittedName>
        <fullName evidence="7">Sigma-70 family RNA polymerase sigma factor</fullName>
    </submittedName>
</protein>
<comment type="caution">
    <text evidence="7">The sequence shown here is derived from an EMBL/GenBank/DDBJ whole genome shotgun (WGS) entry which is preliminary data.</text>
</comment>
<sequence length="198" mass="22623">MDNDEVNQLLVRIGREDQAAFRQLYKAFSRKVYAYVLNMLNDHARAEEVLADAFYEVWRFPQRFRGDSQFSTWVIGIARRKALMVYRSRRPDEVHGDLDDIAETEASDTPDGYAELAEKQRRDGVQHCMGKLSDEHRECLHLVFYEGMSLADVAEVQNCPEGTVKTRLFHARQKIKNCLQALLRSEGGSPDARGALAG</sequence>
<evidence type="ECO:0000256" key="3">
    <source>
        <dbReference type="ARBA" id="ARBA00023082"/>
    </source>
</evidence>
<dbReference type="SUPFAM" id="SSF88946">
    <property type="entry name" value="Sigma2 domain of RNA polymerase sigma factors"/>
    <property type="match status" value="1"/>
</dbReference>
<evidence type="ECO:0000256" key="2">
    <source>
        <dbReference type="ARBA" id="ARBA00023015"/>
    </source>
</evidence>
<dbReference type="InterPro" id="IPR013324">
    <property type="entry name" value="RNA_pol_sigma_r3/r4-like"/>
</dbReference>
<comment type="similarity">
    <text evidence="1">Belongs to the sigma-70 factor family. ECF subfamily.</text>
</comment>
<evidence type="ECO:0000259" key="6">
    <source>
        <dbReference type="Pfam" id="PF08281"/>
    </source>
</evidence>
<keyword evidence="8" id="KW-1185">Reference proteome</keyword>
<dbReference type="Gene3D" id="1.10.10.10">
    <property type="entry name" value="Winged helix-like DNA-binding domain superfamily/Winged helix DNA-binding domain"/>
    <property type="match status" value="1"/>
</dbReference>
<dbReference type="Pfam" id="PF04542">
    <property type="entry name" value="Sigma70_r2"/>
    <property type="match status" value="1"/>
</dbReference>
<dbReference type="InterPro" id="IPR036388">
    <property type="entry name" value="WH-like_DNA-bd_sf"/>
</dbReference>
<keyword evidence="4" id="KW-0804">Transcription</keyword>
<dbReference type="Proteomes" id="UP001385892">
    <property type="component" value="Unassembled WGS sequence"/>
</dbReference>
<keyword evidence="2" id="KW-0805">Transcription regulation</keyword>